<dbReference type="GeneID" id="45540162"/>
<sequence length="94" mass="10545">MNSQHIAHLRISSLHIQQGLFLLLALLVTLIAVQQFQSWDQSREAAQTQQKIIKISMSHQSLTRTAQINGLGTQPVEGLVSANEEVVTPQKWIF</sequence>
<evidence type="ECO:0000313" key="2">
    <source>
        <dbReference type="EMBL" id="RMR53449.1"/>
    </source>
</evidence>
<gene>
    <name evidence="2" type="ORF">ALP84_01007</name>
    <name evidence="1" type="ORF">PSCICP_32360</name>
</gene>
<dbReference type="RefSeq" id="WP_025257797.1">
    <property type="nucleotide sequence ID" value="NZ_BLVX01000013.1"/>
</dbReference>
<proteinExistence type="predicted"/>
<dbReference type="EMBL" id="RBRY01000133">
    <property type="protein sequence ID" value="RMR53449.1"/>
    <property type="molecule type" value="Genomic_DNA"/>
</dbReference>
<dbReference type="EMBL" id="BLWA01000009">
    <property type="protein sequence ID" value="GFM93264.1"/>
    <property type="molecule type" value="Genomic_DNA"/>
</dbReference>
<comment type="caution">
    <text evidence="2">The sequence shown here is derived from an EMBL/GenBank/DDBJ whole genome shotgun (WGS) entry which is preliminary data.</text>
</comment>
<dbReference type="Proteomes" id="UP000614982">
    <property type="component" value="Unassembled WGS sequence"/>
</dbReference>
<evidence type="ECO:0000313" key="1">
    <source>
        <dbReference type="EMBL" id="GFM93264.1"/>
    </source>
</evidence>
<dbReference type="OrthoDB" id="7028938at2"/>
<keyword evidence="4" id="KW-1185">Reference proteome</keyword>
<evidence type="ECO:0000313" key="4">
    <source>
        <dbReference type="Proteomes" id="UP000614982"/>
    </source>
</evidence>
<reference evidence="1 4" key="2">
    <citation type="submission" date="2020-05" db="EMBL/GenBank/DDBJ databases">
        <title>Genetic diversity of Pseudomonas cichorii.</title>
        <authorList>
            <person name="Tani S."/>
            <person name="Yagi H."/>
            <person name="Hashimoto S."/>
            <person name="Iiyama K."/>
            <person name="Furuya N."/>
        </authorList>
    </citation>
    <scope>NUCLEOTIDE SEQUENCE [LARGE SCALE GENOMIC DNA]</scope>
    <source>
        <strain evidence="1 4">LMG 2162</strain>
    </source>
</reference>
<accession>A0A3M4VQ94</accession>
<dbReference type="AlphaFoldDB" id="A0A3M4VQ94"/>
<organism evidence="2 3">
    <name type="scientific">Pseudomonas cichorii</name>
    <dbReference type="NCBI Taxonomy" id="36746"/>
    <lineage>
        <taxon>Bacteria</taxon>
        <taxon>Pseudomonadati</taxon>
        <taxon>Pseudomonadota</taxon>
        <taxon>Gammaproteobacteria</taxon>
        <taxon>Pseudomonadales</taxon>
        <taxon>Pseudomonadaceae</taxon>
        <taxon>Pseudomonas</taxon>
    </lineage>
</organism>
<reference evidence="2 3" key="1">
    <citation type="submission" date="2018-08" db="EMBL/GenBank/DDBJ databases">
        <title>Recombination of ecologically and evolutionarily significant loci maintains genetic cohesion in the Pseudomonas syringae species complex.</title>
        <authorList>
            <person name="Dillon M."/>
            <person name="Thakur S."/>
            <person name="Almeida R.N.D."/>
            <person name="Weir B.S."/>
            <person name="Guttman D.S."/>
        </authorList>
    </citation>
    <scope>NUCLEOTIDE SEQUENCE [LARGE SCALE GENOMIC DNA]</scope>
    <source>
        <strain evidence="2 3">ICMP 6917</strain>
    </source>
</reference>
<name>A0A3M4VQ94_PSECI</name>
<protein>
    <submittedName>
        <fullName evidence="2">Uncharacterized protein</fullName>
    </submittedName>
</protein>
<evidence type="ECO:0000313" key="3">
    <source>
        <dbReference type="Proteomes" id="UP000278332"/>
    </source>
</evidence>
<dbReference type="Proteomes" id="UP000278332">
    <property type="component" value="Unassembled WGS sequence"/>
</dbReference>